<evidence type="ECO:0008006" key="3">
    <source>
        <dbReference type="Google" id="ProtNLM"/>
    </source>
</evidence>
<name>A0A0C1FTM7_9SPHI</name>
<organism evidence="1 2">
    <name type="scientific">Pedobacter kyungheensis</name>
    <dbReference type="NCBI Taxonomy" id="1069985"/>
    <lineage>
        <taxon>Bacteria</taxon>
        <taxon>Pseudomonadati</taxon>
        <taxon>Bacteroidota</taxon>
        <taxon>Sphingobacteriia</taxon>
        <taxon>Sphingobacteriales</taxon>
        <taxon>Sphingobacteriaceae</taxon>
        <taxon>Pedobacter</taxon>
    </lineage>
</organism>
<evidence type="ECO:0000313" key="2">
    <source>
        <dbReference type="Proteomes" id="UP000031246"/>
    </source>
</evidence>
<dbReference type="OrthoDB" id="1073749at2"/>
<comment type="caution">
    <text evidence="1">The sequence shown here is derived from an EMBL/GenBank/DDBJ whole genome shotgun (WGS) entry which is preliminary data.</text>
</comment>
<keyword evidence="2" id="KW-1185">Reference proteome</keyword>
<accession>A0A0C1FTM7</accession>
<dbReference type="RefSeq" id="WP_039473604.1">
    <property type="nucleotide sequence ID" value="NZ_JSYN01000006.1"/>
</dbReference>
<dbReference type="AlphaFoldDB" id="A0A0C1FTM7"/>
<gene>
    <name evidence="1" type="ORF">OC25_07345</name>
</gene>
<reference evidence="1 2" key="1">
    <citation type="submission" date="2014-10" db="EMBL/GenBank/DDBJ databases">
        <title>Pedobacter Kyungheensis.</title>
        <authorList>
            <person name="Anderson B.M."/>
            <person name="Newman J.D."/>
        </authorList>
    </citation>
    <scope>NUCLEOTIDE SEQUENCE [LARGE SCALE GENOMIC DNA]</scope>
    <source>
        <strain evidence="1 2">KACC 16221</strain>
    </source>
</reference>
<dbReference type="EMBL" id="JSYN01000006">
    <property type="protein sequence ID" value="KIA95143.1"/>
    <property type="molecule type" value="Genomic_DNA"/>
</dbReference>
<dbReference type="Proteomes" id="UP000031246">
    <property type="component" value="Unassembled WGS sequence"/>
</dbReference>
<evidence type="ECO:0000313" key="1">
    <source>
        <dbReference type="EMBL" id="KIA95143.1"/>
    </source>
</evidence>
<protein>
    <recommendedName>
        <fullName evidence="3">Grasp-with-spasm system SPASM domain peptide maturase</fullName>
    </recommendedName>
</protein>
<proteinExistence type="predicted"/>
<sequence>MNKLYLRNQLCIPVIGFNRAIIYDLGRKDYHFISKKHYHILNTDGFVNFTRIADQSERSELIDFLLSLEIIFEVASAQEKKRFPKISRALHQTNELTHAVIHTNISNNFIDLIDQNHLQNLSIISPQIDDELINLVASFAQLEIDGIYLYIEKFDAESLEKYELKLARQPILFSVNFFGVDSSHTELKDNIYYNFFTESFGQYQQLLSVDKLFVNQAFFLEAYNKHSYYNGKIYIDQSGNIKNGLNSKQAFGNINSMSVDEFQQTINSKLFLEPGNINKNQTLVCQHCEFRYMCTDVRVPEKEAEQWFHQVECVYNPYISKWNNEEGYLNLKESGVTVSASGCTINKDKLSKTFNKIWSE</sequence>